<evidence type="ECO:0000259" key="12">
    <source>
        <dbReference type="PROSITE" id="PS51352"/>
    </source>
</evidence>
<dbReference type="InterPro" id="IPR017937">
    <property type="entry name" value="Thioredoxin_CS"/>
</dbReference>
<dbReference type="SUPFAM" id="SSF47933">
    <property type="entry name" value="ERP29 C domain-like"/>
    <property type="match status" value="1"/>
</dbReference>
<dbReference type="GO" id="GO:0006457">
    <property type="term" value="P:protein folding"/>
    <property type="evidence" value="ECO:0007669"/>
    <property type="project" value="TreeGrafter"/>
</dbReference>
<evidence type="ECO:0000256" key="5">
    <source>
        <dbReference type="ARBA" id="ARBA00022737"/>
    </source>
</evidence>
<dbReference type="InParanoid" id="A0A0H2SJC6"/>
<dbReference type="InterPro" id="IPR051063">
    <property type="entry name" value="PDI"/>
</dbReference>
<keyword evidence="5" id="KW-0677">Repeat</keyword>
<dbReference type="InterPro" id="IPR036356">
    <property type="entry name" value="ERp29_C_sf"/>
</dbReference>
<evidence type="ECO:0000313" key="13">
    <source>
        <dbReference type="EMBL" id="KLO17216.1"/>
    </source>
</evidence>
<dbReference type="Gene3D" id="1.20.1150.12">
    <property type="entry name" value="Endoplasmic reticulum resident protein 29, C-terminal domain"/>
    <property type="match status" value="1"/>
</dbReference>
<dbReference type="GO" id="GO:0005783">
    <property type="term" value="C:endoplasmic reticulum"/>
    <property type="evidence" value="ECO:0007669"/>
    <property type="project" value="InterPro"/>
</dbReference>
<dbReference type="Pfam" id="PF00085">
    <property type="entry name" value="Thioredoxin"/>
    <property type="match status" value="2"/>
</dbReference>
<evidence type="ECO:0000256" key="3">
    <source>
        <dbReference type="ARBA" id="ARBA00012723"/>
    </source>
</evidence>
<gene>
    <name evidence="13" type="ORF">SCHPADRAFT_868486</name>
</gene>
<feature type="domain" description="Thioredoxin" evidence="12">
    <location>
        <begin position="131"/>
        <end position="252"/>
    </location>
</feature>
<dbReference type="NCBIfam" id="TIGR01126">
    <property type="entry name" value="pdi_dom"/>
    <property type="match status" value="2"/>
</dbReference>
<keyword evidence="10" id="KW-0175">Coiled coil</keyword>
<feature type="signal peptide" evidence="11">
    <location>
        <begin position="1"/>
        <end position="18"/>
    </location>
</feature>
<evidence type="ECO:0000256" key="1">
    <source>
        <dbReference type="ARBA" id="ARBA00001182"/>
    </source>
</evidence>
<evidence type="ECO:0000256" key="11">
    <source>
        <dbReference type="SAM" id="SignalP"/>
    </source>
</evidence>
<reference evidence="13 14" key="1">
    <citation type="submission" date="2015-04" db="EMBL/GenBank/DDBJ databases">
        <title>Complete genome sequence of Schizopora paradoxa KUC8140, a cosmopolitan wood degrader in East Asia.</title>
        <authorList>
            <consortium name="DOE Joint Genome Institute"/>
            <person name="Min B."/>
            <person name="Park H."/>
            <person name="Jang Y."/>
            <person name="Kim J.-J."/>
            <person name="Kim K.H."/>
            <person name="Pangilinan J."/>
            <person name="Lipzen A."/>
            <person name="Riley R."/>
            <person name="Grigoriev I.V."/>
            <person name="Spatafora J.W."/>
            <person name="Choi I.-G."/>
        </authorList>
    </citation>
    <scope>NUCLEOTIDE SEQUENCE [LARGE SCALE GENOMIC DNA]</scope>
    <source>
        <strain evidence="13 14">KUC8140</strain>
    </source>
</reference>
<keyword evidence="14" id="KW-1185">Reference proteome</keyword>
<organism evidence="13 14">
    <name type="scientific">Schizopora paradoxa</name>
    <dbReference type="NCBI Taxonomy" id="27342"/>
    <lineage>
        <taxon>Eukaryota</taxon>
        <taxon>Fungi</taxon>
        <taxon>Dikarya</taxon>
        <taxon>Basidiomycota</taxon>
        <taxon>Agaricomycotina</taxon>
        <taxon>Agaricomycetes</taxon>
        <taxon>Hymenochaetales</taxon>
        <taxon>Schizoporaceae</taxon>
        <taxon>Schizopora</taxon>
    </lineage>
</organism>
<dbReference type="PROSITE" id="PS00194">
    <property type="entry name" value="THIOREDOXIN_1"/>
    <property type="match status" value="2"/>
</dbReference>
<feature type="domain" description="Thioredoxin" evidence="12">
    <location>
        <begin position="3"/>
        <end position="130"/>
    </location>
</feature>
<dbReference type="GO" id="GO:0003756">
    <property type="term" value="F:protein disulfide isomerase activity"/>
    <property type="evidence" value="ECO:0007669"/>
    <property type="project" value="UniProtKB-EC"/>
</dbReference>
<dbReference type="CDD" id="cd00238">
    <property type="entry name" value="ERp29c"/>
    <property type="match status" value="1"/>
</dbReference>
<dbReference type="InterPro" id="IPR036249">
    <property type="entry name" value="Thioredoxin-like_sf"/>
</dbReference>
<dbReference type="AlphaFoldDB" id="A0A0H2SJC6"/>
<evidence type="ECO:0000256" key="2">
    <source>
        <dbReference type="ARBA" id="ARBA00006347"/>
    </source>
</evidence>
<dbReference type="SUPFAM" id="SSF52833">
    <property type="entry name" value="Thioredoxin-like"/>
    <property type="match status" value="2"/>
</dbReference>
<evidence type="ECO:0000256" key="8">
    <source>
        <dbReference type="ARBA" id="ARBA00023284"/>
    </source>
</evidence>
<keyword evidence="6" id="KW-1015">Disulfide bond</keyword>
<evidence type="ECO:0000256" key="7">
    <source>
        <dbReference type="ARBA" id="ARBA00023235"/>
    </source>
</evidence>
<name>A0A0H2SJC6_9AGAM</name>
<keyword evidence="8" id="KW-0676">Redox-active center</keyword>
<keyword evidence="4 11" id="KW-0732">Signal</keyword>
<dbReference type="EC" id="5.3.4.1" evidence="3"/>
<dbReference type="PANTHER" id="PTHR45672">
    <property type="entry name" value="PROTEIN DISULFIDE-ISOMERASE C17H9.14C-RELATED"/>
    <property type="match status" value="1"/>
</dbReference>
<dbReference type="FunCoup" id="A0A0H2SJC6">
    <property type="interactions" value="201"/>
</dbReference>
<evidence type="ECO:0000256" key="10">
    <source>
        <dbReference type="SAM" id="Coils"/>
    </source>
</evidence>
<dbReference type="CDD" id="cd02998">
    <property type="entry name" value="PDI_a_ERp38"/>
    <property type="match status" value="1"/>
</dbReference>
<keyword evidence="7 13" id="KW-0413">Isomerase</keyword>
<dbReference type="Proteomes" id="UP000053477">
    <property type="component" value="Unassembled WGS sequence"/>
</dbReference>
<dbReference type="InterPro" id="IPR005788">
    <property type="entry name" value="PDI_thioredoxin-like_dom"/>
</dbReference>
<dbReference type="Pfam" id="PF07749">
    <property type="entry name" value="ERp29"/>
    <property type="match status" value="1"/>
</dbReference>
<dbReference type="Gene3D" id="3.40.30.10">
    <property type="entry name" value="Glutaredoxin"/>
    <property type="match status" value="2"/>
</dbReference>
<evidence type="ECO:0000256" key="9">
    <source>
        <dbReference type="RuleBase" id="RU004208"/>
    </source>
</evidence>
<dbReference type="InterPro" id="IPR013766">
    <property type="entry name" value="Thioredoxin_domain"/>
</dbReference>
<dbReference type="InterPro" id="IPR011679">
    <property type="entry name" value="ERp29_C"/>
</dbReference>
<feature type="chain" id="PRO_5005202535" description="protein disulfide-isomerase" evidence="11">
    <location>
        <begin position="19"/>
        <end position="390"/>
    </location>
</feature>
<feature type="coiled-coil region" evidence="10">
    <location>
        <begin position="347"/>
        <end position="389"/>
    </location>
</feature>
<proteinExistence type="inferred from homology"/>
<comment type="similarity">
    <text evidence="2 9">Belongs to the protein disulfide isomerase family.</text>
</comment>
<evidence type="ECO:0000256" key="6">
    <source>
        <dbReference type="ARBA" id="ARBA00023157"/>
    </source>
</evidence>
<dbReference type="PRINTS" id="PR00421">
    <property type="entry name" value="THIOREDOXIN"/>
</dbReference>
<protein>
    <recommendedName>
        <fullName evidence="3">protein disulfide-isomerase</fullName>
        <ecNumber evidence="3">5.3.4.1</ecNumber>
    </recommendedName>
</protein>
<dbReference type="OrthoDB" id="10264505at2759"/>
<comment type="catalytic activity">
    <reaction evidence="1">
        <text>Catalyzes the rearrangement of -S-S- bonds in proteins.</text>
        <dbReference type="EC" id="5.3.4.1"/>
    </reaction>
</comment>
<sequence>MLLRLSLIAPLFALAVQASNVLDLDSTNFDDIIGKGKPALVEFFAPWCGHCKNLAPTYEQLADAYSHVKDKVIIAKVDADAAANKPVAQKYGVTGFPTLKWFGPEGGDPETYSEARDLEALANFITTKSGVKSNIKPPPPGATLILDANTFDEVVFNTSKNVLVAFTAPWCGHCKRMKPIYETVAQTFESESECVLANVDADAKKNMPLAMKYEISSFPTLVFFSKEDKKGVPYTGAREEKDFVDFLNEKCGTQRAVGGGLNEQAGRVPEFDELAAKFYSASADARQSILDEAITLSKTAGAAAQQYIKVMKKVVSDTEAYLTKETTRLSSILSKRTLSSAKLDEIKTKANILAAFAEKKAEETKEEFEDIAEEAAENAENVAQRLKGEL</sequence>
<dbReference type="STRING" id="27342.A0A0H2SJC6"/>
<dbReference type="PANTHER" id="PTHR45672:SF11">
    <property type="entry name" value="PROTEIN DISULFIDE-ISOMERASE C17H9.14C"/>
    <property type="match status" value="1"/>
</dbReference>
<dbReference type="EMBL" id="KQ085907">
    <property type="protein sequence ID" value="KLO17216.1"/>
    <property type="molecule type" value="Genomic_DNA"/>
</dbReference>
<accession>A0A0H2SJC6</accession>
<evidence type="ECO:0000256" key="4">
    <source>
        <dbReference type="ARBA" id="ARBA00022729"/>
    </source>
</evidence>
<dbReference type="PROSITE" id="PS51352">
    <property type="entry name" value="THIOREDOXIN_2"/>
    <property type="match status" value="2"/>
</dbReference>
<evidence type="ECO:0000313" key="14">
    <source>
        <dbReference type="Proteomes" id="UP000053477"/>
    </source>
</evidence>